<evidence type="ECO:0000313" key="1">
    <source>
        <dbReference type="EMBL" id="KAK4078398.1"/>
    </source>
</evidence>
<proteinExistence type="predicted"/>
<dbReference type="EMBL" id="JAWRVI010000085">
    <property type="protein sequence ID" value="KAK4078398.1"/>
    <property type="molecule type" value="Genomic_DNA"/>
</dbReference>
<name>A0ABR0BJ50_PURLI</name>
<gene>
    <name evidence="1" type="ORF">Purlil1_12024</name>
</gene>
<sequence length="214" mass="22964">MPPSSVSALYCTLARPDAHAHDAFVNATASAPAVLSWSCRLGPPFSADDHAALTLPLQAFIHIDIGLRPSRLISANFGAQIPTIRVTYAHACRLSKPWALRGLRDHTNAWQSPIAASPTTAAVPTPRLQSYNLCATCSAGQGRPPRQVRNRSLCNGPRVVWQPSSRLVCASFAPACLLRKGSIKDESIDGILVHCNPGPNAGTTTTGYQRHQRE</sequence>
<reference evidence="1 2" key="1">
    <citation type="journal article" date="2024" name="Microbiol. Resour. Announc.">
        <title>Genome annotations for the ascomycete fungi Trichoderma harzianum, Trichoderma aggressivum, and Purpureocillium lilacinum.</title>
        <authorList>
            <person name="Beijen E.P.W."/>
            <person name="Ohm R.A."/>
        </authorList>
    </citation>
    <scope>NUCLEOTIDE SEQUENCE [LARGE SCALE GENOMIC DNA]</scope>
    <source>
        <strain evidence="1 2">CBS 150709</strain>
    </source>
</reference>
<comment type="caution">
    <text evidence="1">The sequence shown here is derived from an EMBL/GenBank/DDBJ whole genome shotgun (WGS) entry which is preliminary data.</text>
</comment>
<protein>
    <submittedName>
        <fullName evidence="1">Uncharacterized protein</fullName>
    </submittedName>
</protein>
<evidence type="ECO:0000313" key="2">
    <source>
        <dbReference type="Proteomes" id="UP001287286"/>
    </source>
</evidence>
<accession>A0ABR0BJ50</accession>
<organism evidence="1 2">
    <name type="scientific">Purpureocillium lilacinum</name>
    <name type="common">Paecilomyces lilacinus</name>
    <dbReference type="NCBI Taxonomy" id="33203"/>
    <lineage>
        <taxon>Eukaryota</taxon>
        <taxon>Fungi</taxon>
        <taxon>Dikarya</taxon>
        <taxon>Ascomycota</taxon>
        <taxon>Pezizomycotina</taxon>
        <taxon>Sordariomycetes</taxon>
        <taxon>Hypocreomycetidae</taxon>
        <taxon>Hypocreales</taxon>
        <taxon>Ophiocordycipitaceae</taxon>
        <taxon>Purpureocillium</taxon>
    </lineage>
</organism>
<dbReference type="Proteomes" id="UP001287286">
    <property type="component" value="Unassembled WGS sequence"/>
</dbReference>
<keyword evidence="2" id="KW-1185">Reference proteome</keyword>